<evidence type="ECO:0000313" key="4">
    <source>
        <dbReference type="Proteomes" id="UP000033980"/>
    </source>
</evidence>
<dbReference type="Pfam" id="PF23477">
    <property type="entry name" value="zf_Tbcl_2"/>
    <property type="match status" value="2"/>
</dbReference>
<feature type="domain" description="CxxC-x17-CxxC" evidence="2">
    <location>
        <begin position="112"/>
        <end position="146"/>
    </location>
</feature>
<dbReference type="EMBL" id="LCFK01000002">
    <property type="protein sequence ID" value="KKS94827.1"/>
    <property type="molecule type" value="Genomic_DNA"/>
</dbReference>
<organism evidence="3 4">
    <name type="scientific">Candidatus Collierbacteria bacterium GW2011_GWC2_43_12</name>
    <dbReference type="NCBI Taxonomy" id="1618390"/>
    <lineage>
        <taxon>Bacteria</taxon>
        <taxon>Candidatus Collieribacteriota</taxon>
    </lineage>
</organism>
<comment type="caution">
    <text evidence="3">The sequence shown here is derived from an EMBL/GenBank/DDBJ whole genome shotgun (WGS) entry which is preliminary data.</text>
</comment>
<protein>
    <recommendedName>
        <fullName evidence="2">CxxC-x17-CxxC domain-containing protein</fullName>
    </recommendedName>
</protein>
<dbReference type="AlphaFoldDB" id="A0A0G1DAY3"/>
<evidence type="ECO:0000259" key="2">
    <source>
        <dbReference type="Pfam" id="PF23477"/>
    </source>
</evidence>
<gene>
    <name evidence="3" type="ORF">UV68_C0002G0027</name>
</gene>
<name>A0A0G1DAY3_9BACT</name>
<feature type="compositionally biased region" description="Basic and acidic residues" evidence="1">
    <location>
        <begin position="20"/>
        <end position="30"/>
    </location>
</feature>
<accession>A0A0G1DAY3</accession>
<dbReference type="Proteomes" id="UP000033980">
    <property type="component" value="Unassembled WGS sequence"/>
</dbReference>
<dbReference type="InterPro" id="IPR026363">
    <property type="entry name" value="CxxC-x17-CxxC_dom"/>
</dbReference>
<sequence>MTYSNRGNDRSRSTFYGKPFGDRNSDRGSERSFGQAQDRPTLHDAVCAKCGSACKVPFLPNGRKEVFCSKCFGEMNGDSRDSRGSGGSNYRENRSPRMYDNRDGGSNFAEKPTFEATCDQCHSRCQVPFRPTNGKPVLCSNCFAESKTDSRRPSSDNGSDIEAINFKLDKIIKLLSPATSKEASTEITERILEDIQSNPEVSLVKPKKKAKKVVAKD</sequence>
<evidence type="ECO:0000256" key="1">
    <source>
        <dbReference type="SAM" id="MobiDB-lite"/>
    </source>
</evidence>
<proteinExistence type="predicted"/>
<evidence type="ECO:0000313" key="3">
    <source>
        <dbReference type="EMBL" id="KKS94827.1"/>
    </source>
</evidence>
<dbReference type="NCBIfam" id="TIGR04272">
    <property type="entry name" value="cxxc_cxxc_Mbark"/>
    <property type="match status" value="2"/>
</dbReference>
<reference evidence="3 4" key="1">
    <citation type="journal article" date="2015" name="Nature">
        <title>rRNA introns, odd ribosomes, and small enigmatic genomes across a large radiation of phyla.</title>
        <authorList>
            <person name="Brown C.T."/>
            <person name="Hug L.A."/>
            <person name="Thomas B.C."/>
            <person name="Sharon I."/>
            <person name="Castelle C.J."/>
            <person name="Singh A."/>
            <person name="Wilkins M.J."/>
            <person name="Williams K.H."/>
            <person name="Banfield J.F."/>
        </authorList>
    </citation>
    <scope>NUCLEOTIDE SEQUENCE [LARGE SCALE GENOMIC DNA]</scope>
</reference>
<feature type="compositionally biased region" description="Basic and acidic residues" evidence="1">
    <location>
        <begin position="91"/>
        <end position="103"/>
    </location>
</feature>
<feature type="domain" description="CxxC-x17-CxxC" evidence="2">
    <location>
        <begin position="42"/>
        <end position="75"/>
    </location>
</feature>
<feature type="region of interest" description="Disordered" evidence="1">
    <location>
        <begin position="1"/>
        <end position="39"/>
    </location>
</feature>
<feature type="region of interest" description="Disordered" evidence="1">
    <location>
        <begin position="78"/>
        <end position="106"/>
    </location>
</feature>
<dbReference type="PATRIC" id="fig|1618390.3.peg.108"/>